<gene>
    <name evidence="1" type="ORF">CHH67_21105</name>
</gene>
<proteinExistence type="predicted"/>
<reference evidence="1 2" key="1">
    <citation type="submission" date="2017-07" db="EMBL/GenBank/DDBJ databases">
        <title>Isolation and whole genome analysis of endospore-forming bacteria from heroin.</title>
        <authorList>
            <person name="Kalinowski J."/>
            <person name="Ahrens B."/>
            <person name="Al-Dilaimi A."/>
            <person name="Winkler A."/>
            <person name="Wibberg D."/>
            <person name="Schleenbecker U."/>
            <person name="Ruckert C."/>
            <person name="Wolfel R."/>
            <person name="Grass G."/>
        </authorList>
    </citation>
    <scope>NUCLEOTIDE SEQUENCE [LARGE SCALE GENOMIC DNA]</scope>
    <source>
        <strain evidence="1 2">7537-G1</strain>
    </source>
</reference>
<sequence length="94" mass="10869">MKGVIMMEELLLYLRILHGDVNTANEVKLFISQLLGRIEFGEFEEGITQVIDFLNMHEQTNLKVASFTEEMIALIKRGSFTDVNEDKMYGFIFC</sequence>
<comment type="caution">
    <text evidence="1">The sequence shown here is derived from an EMBL/GenBank/DDBJ whole genome shotgun (WGS) entry which is preliminary data.</text>
</comment>
<evidence type="ECO:0000313" key="1">
    <source>
        <dbReference type="EMBL" id="PAD72809.1"/>
    </source>
</evidence>
<organism evidence="1 2">
    <name type="scientific">Paenibacillus campinasensis</name>
    <dbReference type="NCBI Taxonomy" id="66347"/>
    <lineage>
        <taxon>Bacteria</taxon>
        <taxon>Bacillati</taxon>
        <taxon>Bacillota</taxon>
        <taxon>Bacilli</taxon>
        <taxon>Bacillales</taxon>
        <taxon>Paenibacillaceae</taxon>
        <taxon>Paenibacillus</taxon>
    </lineage>
</organism>
<dbReference type="EMBL" id="NPBY01000074">
    <property type="protein sequence ID" value="PAD72809.1"/>
    <property type="molecule type" value="Genomic_DNA"/>
</dbReference>
<dbReference type="RefSeq" id="WP_095267359.1">
    <property type="nucleotide sequence ID" value="NZ_NPBY01000074.1"/>
</dbReference>
<protein>
    <submittedName>
        <fullName evidence="1">Uncharacterized protein</fullName>
    </submittedName>
</protein>
<name>A0A268EI80_9BACL</name>
<dbReference type="Proteomes" id="UP000215596">
    <property type="component" value="Unassembled WGS sequence"/>
</dbReference>
<dbReference type="AlphaFoldDB" id="A0A268EI80"/>
<accession>A0A268EI80</accession>
<evidence type="ECO:0000313" key="2">
    <source>
        <dbReference type="Proteomes" id="UP000215596"/>
    </source>
</evidence>